<keyword evidence="2" id="KW-0732">Signal</keyword>
<feature type="region of interest" description="Disordered" evidence="1">
    <location>
        <begin position="60"/>
        <end position="109"/>
    </location>
</feature>
<evidence type="ECO:0000313" key="3">
    <source>
        <dbReference type="EMBL" id="MBG3878294.1"/>
    </source>
</evidence>
<dbReference type="Proteomes" id="UP001194469">
    <property type="component" value="Unassembled WGS sequence"/>
</dbReference>
<gene>
    <name evidence="3" type="ORF">FVW20_15065</name>
</gene>
<reference evidence="3 4" key="1">
    <citation type="submission" date="2019-08" db="EMBL/GenBank/DDBJ databases">
        <authorList>
            <person name="Luo N."/>
        </authorList>
    </citation>
    <scope>NUCLEOTIDE SEQUENCE [LARGE SCALE GENOMIC DNA]</scope>
    <source>
        <strain evidence="3 4">NCIMB 9442</strain>
    </source>
</reference>
<feature type="signal peptide" evidence="2">
    <location>
        <begin position="1"/>
        <end position="23"/>
    </location>
</feature>
<dbReference type="RefSeq" id="WP_196610243.1">
    <property type="nucleotide sequence ID" value="NZ_VRYY01000535.1"/>
</dbReference>
<evidence type="ECO:0000256" key="2">
    <source>
        <dbReference type="SAM" id="SignalP"/>
    </source>
</evidence>
<evidence type="ECO:0000313" key="4">
    <source>
        <dbReference type="Proteomes" id="UP001194469"/>
    </source>
</evidence>
<accession>A0ABS0J7E6</accession>
<proteinExistence type="predicted"/>
<protein>
    <submittedName>
        <fullName evidence="3">Uncharacterized protein</fullName>
    </submittedName>
</protein>
<organism evidence="3 4">
    <name type="scientific">Nitratidesulfovibrio oxamicus</name>
    <dbReference type="NCBI Taxonomy" id="32016"/>
    <lineage>
        <taxon>Bacteria</taxon>
        <taxon>Pseudomonadati</taxon>
        <taxon>Thermodesulfobacteriota</taxon>
        <taxon>Desulfovibrionia</taxon>
        <taxon>Desulfovibrionales</taxon>
        <taxon>Desulfovibrionaceae</taxon>
        <taxon>Nitratidesulfovibrio</taxon>
    </lineage>
</organism>
<feature type="chain" id="PRO_5045047565" evidence="2">
    <location>
        <begin position="24"/>
        <end position="109"/>
    </location>
</feature>
<name>A0ABS0J7E6_9BACT</name>
<keyword evidence="4" id="KW-1185">Reference proteome</keyword>
<evidence type="ECO:0000256" key="1">
    <source>
        <dbReference type="SAM" id="MobiDB-lite"/>
    </source>
</evidence>
<comment type="caution">
    <text evidence="3">The sequence shown here is derived from an EMBL/GenBank/DDBJ whole genome shotgun (WGS) entry which is preliminary data.</text>
</comment>
<dbReference type="EMBL" id="VRYY01000535">
    <property type="protein sequence ID" value="MBG3878294.1"/>
    <property type="molecule type" value="Genomic_DNA"/>
</dbReference>
<sequence>MKITRILPAALALVAITAGAALAAQNVSSTSMGMQSCSGSATMQARHATMAANMGQMMQNGRHMMGNGQHMVQNGGQHRMPGSVSAPSTGQPRAQEPASDAMLGLNPGR</sequence>